<feature type="region of interest" description="Disordered" evidence="1">
    <location>
        <begin position="215"/>
        <end position="314"/>
    </location>
</feature>
<feature type="compositionally biased region" description="Low complexity" evidence="1">
    <location>
        <begin position="331"/>
        <end position="344"/>
    </location>
</feature>
<accession>A0ABP0DQ64</accession>
<organism evidence="3 4">
    <name type="scientific">Sporothrix epigloea</name>
    <dbReference type="NCBI Taxonomy" id="1892477"/>
    <lineage>
        <taxon>Eukaryota</taxon>
        <taxon>Fungi</taxon>
        <taxon>Dikarya</taxon>
        <taxon>Ascomycota</taxon>
        <taxon>Pezizomycotina</taxon>
        <taxon>Sordariomycetes</taxon>
        <taxon>Sordariomycetidae</taxon>
        <taxon>Ophiostomatales</taxon>
        <taxon>Ophiostomataceae</taxon>
        <taxon>Sporothrix</taxon>
    </lineage>
</organism>
<feature type="region of interest" description="Disordered" evidence="1">
    <location>
        <begin position="448"/>
        <end position="478"/>
    </location>
</feature>
<feature type="compositionally biased region" description="Basic and acidic residues" evidence="1">
    <location>
        <begin position="453"/>
        <end position="465"/>
    </location>
</feature>
<reference evidence="3 4" key="1">
    <citation type="submission" date="2024-01" db="EMBL/GenBank/DDBJ databases">
        <authorList>
            <person name="Allen C."/>
            <person name="Tagirdzhanova G."/>
        </authorList>
    </citation>
    <scope>NUCLEOTIDE SEQUENCE [LARGE SCALE GENOMIC DNA]</scope>
    <source>
        <strain evidence="3 4">CBS 119000</strain>
    </source>
</reference>
<evidence type="ECO:0000313" key="3">
    <source>
        <dbReference type="EMBL" id="CAK7269147.1"/>
    </source>
</evidence>
<protein>
    <submittedName>
        <fullName evidence="3">Uncharacterized protein</fullName>
    </submittedName>
</protein>
<feature type="transmembrane region" description="Helical" evidence="2">
    <location>
        <begin position="163"/>
        <end position="187"/>
    </location>
</feature>
<evidence type="ECO:0000256" key="1">
    <source>
        <dbReference type="SAM" id="MobiDB-lite"/>
    </source>
</evidence>
<dbReference type="EMBL" id="CAWUON010000044">
    <property type="protein sequence ID" value="CAK7269147.1"/>
    <property type="molecule type" value="Genomic_DNA"/>
</dbReference>
<keyword evidence="4" id="KW-1185">Reference proteome</keyword>
<gene>
    <name evidence="3" type="ORF">SEPCBS119000_003423</name>
</gene>
<keyword evidence="2" id="KW-0472">Membrane</keyword>
<proteinExistence type="predicted"/>
<keyword evidence="2" id="KW-1133">Transmembrane helix</keyword>
<evidence type="ECO:0000256" key="2">
    <source>
        <dbReference type="SAM" id="Phobius"/>
    </source>
</evidence>
<feature type="region of interest" description="Disordered" evidence="1">
    <location>
        <begin position="327"/>
        <end position="386"/>
    </location>
</feature>
<feature type="compositionally biased region" description="Low complexity" evidence="1">
    <location>
        <begin position="286"/>
        <end position="311"/>
    </location>
</feature>
<keyword evidence="2" id="KW-0812">Transmembrane</keyword>
<feature type="compositionally biased region" description="Low complexity" evidence="1">
    <location>
        <begin position="351"/>
        <end position="362"/>
    </location>
</feature>
<comment type="caution">
    <text evidence="3">The sequence shown here is derived from an EMBL/GenBank/DDBJ whole genome shotgun (WGS) entry which is preliminary data.</text>
</comment>
<feature type="compositionally biased region" description="Polar residues" evidence="1">
    <location>
        <begin position="255"/>
        <end position="265"/>
    </location>
</feature>
<dbReference type="Proteomes" id="UP001642502">
    <property type="component" value="Unassembled WGS sequence"/>
</dbReference>
<name>A0ABP0DQ64_9PEZI</name>
<sequence length="478" mass="49613">MPAITTEPSETVIPAKFPATTPTRTALEHTDDVAKAVETQAVQVRQAVPNANTLLAVQSTSTIRQAVTGIVTVTSTAVSTTTALNTSTTYSTVFQTNTVVLNAKTTVQATSTWTITSHFPVTLTVTAIATDTPTDTSSTAAPALITNVSSGKKTSSVSLSTGAIAGIAVAATFVGVALCVLLFFVWLRHQKQKREREAITEDYAYLGTGRSDGFDTAKAGRSNSSNGGGGNSPPLLYRNTYSGPPTNAARMASVRKSSMAMSQVESNERGLPLTPWYTANANNGISTRPSPRTSLSTSRTTSAVSPTASTPQFGIDMGHQLAIGRAVHTRSGSAQTTATTLSSTVYGGGNNSPRNSMRSNSGKAARLSSAGNPQQRASSSGAASGVTNDTVAADLSSENASKEGAPNYLNSIPLELASTPAPMKWTQPDPPSPMLEPRLGPLRVMNASAPARDSIEELPKIEGELASRLPPTPSSSRP</sequence>
<evidence type="ECO:0000313" key="4">
    <source>
        <dbReference type="Proteomes" id="UP001642502"/>
    </source>
</evidence>